<dbReference type="Pfam" id="PF07996">
    <property type="entry name" value="T4SS"/>
    <property type="match status" value="1"/>
</dbReference>
<proteinExistence type="predicted"/>
<evidence type="ECO:0000313" key="4">
    <source>
        <dbReference type="Proteomes" id="UP000199570"/>
    </source>
</evidence>
<dbReference type="RefSeq" id="WP_062378606.1">
    <property type="nucleotide sequence ID" value="NZ_FNKJ01000001.1"/>
</dbReference>
<gene>
    <name evidence="3" type="ORF">SAMN04490195_0059</name>
</gene>
<sequence>MMTTIKKLGLAVAMSMAIGSQAIASGVPTGDAGTWAGLSQNLMQLKEQYKTLKDQYEAQTNILNNLQGSYGRGAIGLNESINSASVVPGSWQEVVSRQNSGAYGSKQSYYEQLINTLPQELFAAPDSNRAKDYQLSSNSVVAALSAGDALYSEVQVHLNNLATLSSQVDLTTNAKDAADLQNRIATENGMLTSAQSKLQALNMNLQANLANQENQATAQNEQFFRWKDEN</sequence>
<dbReference type="EMBL" id="FNKJ01000001">
    <property type="protein sequence ID" value="SDQ03482.1"/>
    <property type="molecule type" value="Genomic_DNA"/>
</dbReference>
<feature type="signal peptide" evidence="2">
    <location>
        <begin position="1"/>
        <end position="24"/>
    </location>
</feature>
<evidence type="ECO:0000256" key="2">
    <source>
        <dbReference type="SAM" id="SignalP"/>
    </source>
</evidence>
<accession>A0A1H0XKU6</accession>
<evidence type="ECO:0000313" key="3">
    <source>
        <dbReference type="EMBL" id="SDQ03482.1"/>
    </source>
</evidence>
<dbReference type="InterPro" id="IPR023220">
    <property type="entry name" value="T4SS_VirB5-domain"/>
</dbReference>
<keyword evidence="1" id="KW-0175">Coiled coil</keyword>
<name>A0A1H0XKU6_9PSED</name>
<dbReference type="CDD" id="cd14262">
    <property type="entry name" value="VirB5_like"/>
    <property type="match status" value="1"/>
</dbReference>
<dbReference type="SUPFAM" id="SSF101082">
    <property type="entry name" value="Typo IV secretion system protein TraC"/>
    <property type="match status" value="1"/>
</dbReference>
<reference evidence="4" key="1">
    <citation type="submission" date="2016-10" db="EMBL/GenBank/DDBJ databases">
        <authorList>
            <person name="Varghese N."/>
            <person name="Submissions S."/>
        </authorList>
    </citation>
    <scope>NUCLEOTIDE SEQUENCE [LARGE SCALE GENOMIC DNA]</scope>
    <source>
        <strain evidence="4">BS3775</strain>
    </source>
</reference>
<keyword evidence="2" id="KW-0732">Signal</keyword>
<dbReference type="InterPro" id="IPR014158">
    <property type="entry name" value="T4SS_VirB5"/>
</dbReference>
<protein>
    <submittedName>
        <fullName evidence="3">Type IV secretion system protein VirB5</fullName>
    </submittedName>
</protein>
<dbReference type="Gene3D" id="1.20.58.430">
    <property type="entry name" value="Type IV secretion system, VirB5-domain"/>
    <property type="match status" value="1"/>
</dbReference>
<keyword evidence="4" id="KW-1185">Reference proteome</keyword>
<dbReference type="AlphaFoldDB" id="A0A1H0XKU6"/>
<feature type="coiled-coil region" evidence="1">
    <location>
        <begin position="35"/>
        <end position="69"/>
    </location>
</feature>
<organism evidence="3 4">
    <name type="scientific">Pseudomonas moorei</name>
    <dbReference type="NCBI Taxonomy" id="395599"/>
    <lineage>
        <taxon>Bacteria</taxon>
        <taxon>Pseudomonadati</taxon>
        <taxon>Pseudomonadota</taxon>
        <taxon>Gammaproteobacteria</taxon>
        <taxon>Pseudomonadales</taxon>
        <taxon>Pseudomonadaceae</taxon>
        <taxon>Pseudomonas</taxon>
    </lineage>
</organism>
<feature type="chain" id="PRO_5011490238" evidence="2">
    <location>
        <begin position="25"/>
        <end position="230"/>
    </location>
</feature>
<dbReference type="Proteomes" id="UP000199570">
    <property type="component" value="Unassembled WGS sequence"/>
</dbReference>
<feature type="coiled-coil region" evidence="1">
    <location>
        <begin position="195"/>
        <end position="222"/>
    </location>
</feature>
<evidence type="ECO:0000256" key="1">
    <source>
        <dbReference type="SAM" id="Coils"/>
    </source>
</evidence>